<evidence type="ECO:0000256" key="2">
    <source>
        <dbReference type="ARBA" id="ARBA00022741"/>
    </source>
</evidence>
<proteinExistence type="inferred from homology"/>
<dbReference type="InterPro" id="IPR043129">
    <property type="entry name" value="ATPase_NBD"/>
</dbReference>
<dbReference type="Proteomes" id="UP001634394">
    <property type="component" value="Unassembled WGS sequence"/>
</dbReference>
<dbReference type="InterPro" id="IPR013126">
    <property type="entry name" value="Hsp_70_fam"/>
</dbReference>
<evidence type="ECO:0000256" key="3">
    <source>
        <dbReference type="ARBA" id="ARBA00022840"/>
    </source>
</evidence>
<comment type="similarity">
    <text evidence="1">Belongs to the heat shock protein 70 family.</text>
</comment>
<evidence type="ECO:0008006" key="6">
    <source>
        <dbReference type="Google" id="ProtNLM"/>
    </source>
</evidence>
<organism evidence="4 5">
    <name type="scientific">Sinanodonta woodiana</name>
    <name type="common">Chinese pond mussel</name>
    <name type="synonym">Anodonta woodiana</name>
    <dbReference type="NCBI Taxonomy" id="1069815"/>
    <lineage>
        <taxon>Eukaryota</taxon>
        <taxon>Metazoa</taxon>
        <taxon>Spiralia</taxon>
        <taxon>Lophotrochozoa</taxon>
        <taxon>Mollusca</taxon>
        <taxon>Bivalvia</taxon>
        <taxon>Autobranchia</taxon>
        <taxon>Heteroconchia</taxon>
        <taxon>Palaeoheterodonta</taxon>
        <taxon>Unionida</taxon>
        <taxon>Unionoidea</taxon>
        <taxon>Unionidae</taxon>
        <taxon>Unioninae</taxon>
        <taxon>Sinanodonta</taxon>
    </lineage>
</organism>
<sequence length="587" mass="66266">MAQGIAVDPSWTEVLIVVALDIGTSYSGYAISFLDTYRKRNIDEVQTKVWRSGSQVTLKTPTCVLCNANKEFHSFGYEAEEHFCALPDDDEDPADWYFFKNFKMLLYGEQNLSRDIELLDATGKKMHAIDVFSMCIRYLKDTAVEEAIARVEELKPSDFYWVLTVPAIWSDKSKQFMRESAEKAGIEPSHLRLALEPECASVFCRDVAIRKSLSHGGAVTDLSTMESGSRYMVVDMGGGTIDVTVHEVTENGALKEIKQASGGDWGANQVNSAFSAFMIAIFGAPVWTKFEKIFPIEFNEFMQDFERKKCSKPLKKVHISIPINLLELHRETEGCDLSISLKSMYLSGDSVQLKPGNRLSLDADVYQQKFFAGCVENIVKHLKQIIQCVPNLTRILLVGGFSECPLVKDSIVKTFPNQRVFQPPEATVAVLRGAILYGRDPSVIKSRICKFTYGFEWSEEFIPEIHPLQNRINTDDGFYCCDIFKKLVEVGQEINVGHCSEEIETFVTYKFQERIAFPFYKSTQKSPRFITDEGCTHIGTLYMDVPYSTEGVNRSGFIQVQFGGTEITAKARDRSGRMVKSARFDLL</sequence>
<evidence type="ECO:0000313" key="4">
    <source>
        <dbReference type="EMBL" id="KAL3881573.1"/>
    </source>
</evidence>
<accession>A0ABD3X989</accession>
<protein>
    <recommendedName>
        <fullName evidence="6">Heat shock 70 kDa protein 12A</fullName>
    </recommendedName>
</protein>
<evidence type="ECO:0000313" key="5">
    <source>
        <dbReference type="Proteomes" id="UP001634394"/>
    </source>
</evidence>
<comment type="caution">
    <text evidence="4">The sequence shown here is derived from an EMBL/GenBank/DDBJ whole genome shotgun (WGS) entry which is preliminary data.</text>
</comment>
<dbReference type="SUPFAM" id="SSF53067">
    <property type="entry name" value="Actin-like ATPase domain"/>
    <property type="match status" value="2"/>
</dbReference>
<dbReference type="PANTHER" id="PTHR14187:SF5">
    <property type="entry name" value="HEAT SHOCK 70 KDA PROTEIN 12A"/>
    <property type="match status" value="1"/>
</dbReference>
<dbReference type="EMBL" id="JBJQND010000003">
    <property type="protein sequence ID" value="KAL3881573.1"/>
    <property type="molecule type" value="Genomic_DNA"/>
</dbReference>
<reference evidence="4 5" key="1">
    <citation type="submission" date="2024-11" db="EMBL/GenBank/DDBJ databases">
        <title>Chromosome-level genome assembly of the freshwater bivalve Anodonta woodiana.</title>
        <authorList>
            <person name="Chen X."/>
        </authorList>
    </citation>
    <scope>NUCLEOTIDE SEQUENCE [LARGE SCALE GENOMIC DNA]</scope>
    <source>
        <strain evidence="4">MN2024</strain>
        <tissue evidence="4">Gills</tissue>
    </source>
</reference>
<dbReference type="GO" id="GO:0005524">
    <property type="term" value="F:ATP binding"/>
    <property type="evidence" value="ECO:0007669"/>
    <property type="project" value="UniProtKB-KW"/>
</dbReference>
<dbReference type="PANTHER" id="PTHR14187">
    <property type="entry name" value="ALPHA KINASE/ELONGATION FACTOR 2 KINASE"/>
    <property type="match status" value="1"/>
</dbReference>
<name>A0ABD3X989_SINWO</name>
<dbReference type="Pfam" id="PF00012">
    <property type="entry name" value="HSP70"/>
    <property type="match status" value="1"/>
</dbReference>
<dbReference type="CDD" id="cd10229">
    <property type="entry name" value="ASKHA_NBD_HSP70_HSPA12"/>
    <property type="match status" value="1"/>
</dbReference>
<evidence type="ECO:0000256" key="1">
    <source>
        <dbReference type="ARBA" id="ARBA00007381"/>
    </source>
</evidence>
<keyword evidence="2" id="KW-0547">Nucleotide-binding</keyword>
<dbReference type="AlphaFoldDB" id="A0ABD3X989"/>
<dbReference type="Gene3D" id="3.30.420.40">
    <property type="match status" value="2"/>
</dbReference>
<keyword evidence="5" id="KW-1185">Reference proteome</keyword>
<gene>
    <name evidence="4" type="ORF">ACJMK2_027996</name>
</gene>
<keyword evidence="3" id="KW-0067">ATP-binding</keyword>